<dbReference type="RefSeq" id="WP_379881634.1">
    <property type="nucleotide sequence ID" value="NZ_JBHPON010000002.1"/>
</dbReference>
<dbReference type="SUPFAM" id="SSF55729">
    <property type="entry name" value="Acyl-CoA N-acyltransferases (Nat)"/>
    <property type="match status" value="1"/>
</dbReference>
<dbReference type="EMBL" id="JBHPON010000002">
    <property type="protein sequence ID" value="MFC6037122.1"/>
    <property type="molecule type" value="Genomic_DNA"/>
</dbReference>
<gene>
    <name evidence="2" type="ORF">ACFMB1_16320</name>
</gene>
<feature type="domain" description="N-acetyltransferase" evidence="1">
    <location>
        <begin position="17"/>
        <end position="170"/>
    </location>
</feature>
<comment type="caution">
    <text evidence="2">The sequence shown here is derived from an EMBL/GenBank/DDBJ whole genome shotgun (WGS) entry which is preliminary data.</text>
</comment>
<keyword evidence="3" id="KW-1185">Reference proteome</keyword>
<protein>
    <submittedName>
        <fullName evidence="2">GNAT family N-acetyltransferase</fullName>
        <ecNumber evidence="2">2.3.-.-</ecNumber>
    </submittedName>
</protein>
<dbReference type="InterPro" id="IPR000182">
    <property type="entry name" value="GNAT_dom"/>
</dbReference>
<dbReference type="Proteomes" id="UP001596116">
    <property type="component" value="Unassembled WGS sequence"/>
</dbReference>
<evidence type="ECO:0000313" key="3">
    <source>
        <dbReference type="Proteomes" id="UP001596116"/>
    </source>
</evidence>
<dbReference type="EC" id="2.3.-.-" evidence="2"/>
<reference evidence="2 3" key="1">
    <citation type="submission" date="2024-09" db="EMBL/GenBank/DDBJ databases">
        <authorList>
            <person name="Zhang Z.-H."/>
        </authorList>
    </citation>
    <scope>NUCLEOTIDE SEQUENCE [LARGE SCALE GENOMIC DNA]</scope>
    <source>
        <strain evidence="2 3">HHTR114</strain>
    </source>
</reference>
<dbReference type="InterPro" id="IPR016181">
    <property type="entry name" value="Acyl_CoA_acyltransferase"/>
</dbReference>
<keyword evidence="2" id="KW-0012">Acyltransferase</keyword>
<accession>A0ABW1L2B6</accession>
<dbReference type="Pfam" id="PF13302">
    <property type="entry name" value="Acetyltransf_3"/>
    <property type="match status" value="1"/>
</dbReference>
<dbReference type="PANTHER" id="PTHR43610:SF1">
    <property type="entry name" value="N-ACETYLTRANSFERASE DOMAIN-CONTAINING PROTEIN"/>
    <property type="match status" value="1"/>
</dbReference>
<evidence type="ECO:0000259" key="1">
    <source>
        <dbReference type="PROSITE" id="PS51186"/>
    </source>
</evidence>
<dbReference type="PROSITE" id="PS51186">
    <property type="entry name" value="GNAT"/>
    <property type="match status" value="1"/>
</dbReference>
<dbReference type="PANTHER" id="PTHR43610">
    <property type="entry name" value="BLL6696 PROTEIN"/>
    <property type="match status" value="1"/>
</dbReference>
<dbReference type="Gene3D" id="3.40.630.30">
    <property type="match status" value="1"/>
</dbReference>
<proteinExistence type="predicted"/>
<evidence type="ECO:0000313" key="2">
    <source>
        <dbReference type="EMBL" id="MFC6037122.1"/>
    </source>
</evidence>
<name>A0ABW1L2B6_9PROT</name>
<dbReference type="GO" id="GO:0016746">
    <property type="term" value="F:acyltransferase activity"/>
    <property type="evidence" value="ECO:0007669"/>
    <property type="project" value="UniProtKB-KW"/>
</dbReference>
<keyword evidence="2" id="KW-0808">Transferase</keyword>
<organism evidence="2 3">
    <name type="scientific">Hyphococcus aureus</name>
    <dbReference type="NCBI Taxonomy" id="2666033"/>
    <lineage>
        <taxon>Bacteria</taxon>
        <taxon>Pseudomonadati</taxon>
        <taxon>Pseudomonadota</taxon>
        <taxon>Alphaproteobacteria</taxon>
        <taxon>Parvularculales</taxon>
        <taxon>Parvularculaceae</taxon>
        <taxon>Hyphococcus</taxon>
    </lineage>
</organism>
<sequence>MKTMSFDLQPVLNGERLLLRPLSPDDVDGLYAAAADPLIWAQHPASNRHELPVFRQFFDAAMASRGALAVIDKASGAIIGSSRFHGYDPERREVEIGWTFLARRYWGGDFNREMKALMLAHAFQHVRRVVFLIGPDNIRSQRAVQKIGGVKIGERMNGDGLKSDVYAVSA</sequence>